<dbReference type="PANTHER" id="PTHR10332">
    <property type="entry name" value="EQUILIBRATIVE NUCLEOSIDE TRANSPORTER"/>
    <property type="match status" value="1"/>
</dbReference>
<dbReference type="SUPFAM" id="SSF103473">
    <property type="entry name" value="MFS general substrate transporter"/>
    <property type="match status" value="1"/>
</dbReference>
<keyword evidence="3" id="KW-0813">Transport</keyword>
<evidence type="ECO:0000313" key="9">
    <source>
        <dbReference type="Proteomes" id="UP000626109"/>
    </source>
</evidence>
<gene>
    <name evidence="8" type="ORF">PGLA2088_LOCUS22794</name>
</gene>
<evidence type="ECO:0000256" key="5">
    <source>
        <dbReference type="ARBA" id="ARBA00022989"/>
    </source>
</evidence>
<dbReference type="EMBL" id="CAJNNW010026036">
    <property type="protein sequence ID" value="CAE8682116.1"/>
    <property type="molecule type" value="Genomic_DNA"/>
</dbReference>
<evidence type="ECO:0000256" key="7">
    <source>
        <dbReference type="SAM" id="Phobius"/>
    </source>
</evidence>
<evidence type="ECO:0000256" key="2">
    <source>
        <dbReference type="ARBA" id="ARBA00007965"/>
    </source>
</evidence>
<sequence>SMAYSRAEVAFIYLGICSLLPYNCILTAQPYFDEHAFPGLAFPFTSMIAYSVCLCSSQVWLTFKGDSLSMSCRMGVAFVVSGLTCLALAVISVAGGGGSATPWYIPCLVIVAVLSVSNSLLQTGMLGVAGTIGGDMSAAAMLGMGVSGLVSLAISLLVQCIQKALNLDLESGSAGMQTAFVMFLACIFQILSSCWVYFVFLRSRIPETAEALATLEAGRCASASPRWTGRQNSRLFTRVKHVLKEVSPQAVNVWGVFIVTMAVFPGVMVHWVPSPQSVFANNRQLYGVLLIGCFQVGDVVGRYAAGWGARRIAPQRLWIVVLMRFIFIPMFMLGQRLPGWSPLWGSDAGRFALCAAFSVSNGFAASLAMMFGPQCVTDPEKKEVAGIAMSTVMVTGIFMGTLVAFATQIGIHASPTS</sequence>
<feature type="transmembrane region" description="Helical" evidence="7">
    <location>
        <begin position="178"/>
        <end position="200"/>
    </location>
</feature>
<feature type="transmembrane region" description="Helical" evidence="7">
    <location>
        <begin position="284"/>
        <end position="305"/>
    </location>
</feature>
<feature type="transmembrane region" description="Helical" evidence="7">
    <location>
        <begin position="12"/>
        <end position="32"/>
    </location>
</feature>
<dbReference type="PIRSF" id="PIRSF016379">
    <property type="entry name" value="ENT"/>
    <property type="match status" value="1"/>
</dbReference>
<keyword evidence="6 7" id="KW-0472">Membrane</keyword>
<dbReference type="PRINTS" id="PR01130">
    <property type="entry name" value="DERENTRNSPRT"/>
</dbReference>
<proteinExistence type="inferred from homology"/>
<feature type="transmembrane region" description="Helical" evidence="7">
    <location>
        <begin position="317"/>
        <end position="337"/>
    </location>
</feature>
<feature type="transmembrane region" description="Helical" evidence="7">
    <location>
        <begin position="384"/>
        <end position="411"/>
    </location>
</feature>
<evidence type="ECO:0000256" key="4">
    <source>
        <dbReference type="ARBA" id="ARBA00022692"/>
    </source>
</evidence>
<feature type="transmembrane region" description="Helical" evidence="7">
    <location>
        <begin position="250"/>
        <end position="272"/>
    </location>
</feature>
<protein>
    <recommendedName>
        <fullName evidence="10">Equilibrative nucleoside transporter</fullName>
    </recommendedName>
</protein>
<comment type="subcellular location">
    <subcellularLocation>
        <location evidence="1">Membrane</location>
        <topology evidence="1">Multi-pass membrane protein</topology>
    </subcellularLocation>
</comment>
<feature type="transmembrane region" description="Helical" evidence="7">
    <location>
        <begin position="44"/>
        <end position="63"/>
    </location>
</feature>
<dbReference type="InterPro" id="IPR002259">
    <property type="entry name" value="Eqnu_transpt"/>
</dbReference>
<evidence type="ECO:0000313" key="8">
    <source>
        <dbReference type="EMBL" id="CAE8682116.1"/>
    </source>
</evidence>
<feature type="transmembrane region" description="Helical" evidence="7">
    <location>
        <begin position="349"/>
        <end position="372"/>
    </location>
</feature>
<evidence type="ECO:0000256" key="3">
    <source>
        <dbReference type="ARBA" id="ARBA00022448"/>
    </source>
</evidence>
<keyword evidence="5 7" id="KW-1133">Transmembrane helix</keyword>
<evidence type="ECO:0000256" key="6">
    <source>
        <dbReference type="ARBA" id="ARBA00023136"/>
    </source>
</evidence>
<dbReference type="GO" id="GO:0005886">
    <property type="term" value="C:plasma membrane"/>
    <property type="evidence" value="ECO:0007669"/>
    <property type="project" value="TreeGrafter"/>
</dbReference>
<organism evidence="8 9">
    <name type="scientific">Polarella glacialis</name>
    <name type="common">Dinoflagellate</name>
    <dbReference type="NCBI Taxonomy" id="89957"/>
    <lineage>
        <taxon>Eukaryota</taxon>
        <taxon>Sar</taxon>
        <taxon>Alveolata</taxon>
        <taxon>Dinophyceae</taxon>
        <taxon>Suessiales</taxon>
        <taxon>Suessiaceae</taxon>
        <taxon>Polarella</taxon>
    </lineage>
</organism>
<dbReference type="GO" id="GO:0005337">
    <property type="term" value="F:nucleoside transmembrane transporter activity"/>
    <property type="evidence" value="ECO:0007669"/>
    <property type="project" value="InterPro"/>
</dbReference>
<evidence type="ECO:0008006" key="10">
    <source>
        <dbReference type="Google" id="ProtNLM"/>
    </source>
</evidence>
<feature type="transmembrane region" description="Helical" evidence="7">
    <location>
        <begin position="103"/>
        <end position="126"/>
    </location>
</feature>
<evidence type="ECO:0000256" key="1">
    <source>
        <dbReference type="ARBA" id="ARBA00004141"/>
    </source>
</evidence>
<accession>A0A813JPR8</accession>
<dbReference type="Proteomes" id="UP000626109">
    <property type="component" value="Unassembled WGS sequence"/>
</dbReference>
<name>A0A813JPR8_POLGL</name>
<dbReference type="Pfam" id="PF01733">
    <property type="entry name" value="Nucleoside_tran"/>
    <property type="match status" value="1"/>
</dbReference>
<comment type="caution">
    <text evidence="8">The sequence shown here is derived from an EMBL/GenBank/DDBJ whole genome shotgun (WGS) entry which is preliminary data.</text>
</comment>
<dbReference type="InterPro" id="IPR036259">
    <property type="entry name" value="MFS_trans_sf"/>
</dbReference>
<feature type="transmembrane region" description="Helical" evidence="7">
    <location>
        <begin position="75"/>
        <end position="97"/>
    </location>
</feature>
<reference evidence="8" key="1">
    <citation type="submission" date="2021-02" db="EMBL/GenBank/DDBJ databases">
        <authorList>
            <person name="Dougan E. K."/>
            <person name="Rhodes N."/>
            <person name="Thang M."/>
            <person name="Chan C."/>
        </authorList>
    </citation>
    <scope>NUCLEOTIDE SEQUENCE</scope>
</reference>
<keyword evidence="4 7" id="KW-0812">Transmembrane</keyword>
<feature type="transmembrane region" description="Helical" evidence="7">
    <location>
        <begin position="138"/>
        <end position="158"/>
    </location>
</feature>
<dbReference type="PANTHER" id="PTHR10332:SF10">
    <property type="entry name" value="EQUILIBRATIVE NUCLEOSIDE TRANSPORTER 4"/>
    <property type="match status" value="1"/>
</dbReference>
<feature type="non-terminal residue" evidence="8">
    <location>
        <position position="417"/>
    </location>
</feature>
<comment type="similarity">
    <text evidence="2">Belongs to the SLC29A/ENT transporter (TC 2.A.57) family.</text>
</comment>
<dbReference type="AlphaFoldDB" id="A0A813JPR8"/>